<comment type="similarity">
    <text evidence="2 8">Belongs to the FKBP-type PPIase family.</text>
</comment>
<comment type="caution">
    <text evidence="11">The sequence shown here is derived from an EMBL/GenBank/DDBJ whole genome shotgun (WGS) entry which is preliminary data.</text>
</comment>
<name>H1FUT7_SULGG</name>
<keyword evidence="6 7" id="KW-0413">Isomerase</keyword>
<evidence type="ECO:0000259" key="10">
    <source>
        <dbReference type="PROSITE" id="PS50059"/>
    </source>
</evidence>
<dbReference type="Gene3D" id="1.10.287.460">
    <property type="entry name" value="Peptidyl-prolyl cis-trans isomerase, FKBP-type, N-terminal domain"/>
    <property type="match status" value="1"/>
</dbReference>
<dbReference type="Gene3D" id="3.10.50.40">
    <property type="match status" value="1"/>
</dbReference>
<dbReference type="eggNOG" id="COG0545">
    <property type="taxonomic scope" value="Bacteria"/>
</dbReference>
<dbReference type="Pfam" id="PF00254">
    <property type="entry name" value="FKBP_C"/>
    <property type="match status" value="1"/>
</dbReference>
<feature type="domain" description="PPIase FKBP-type" evidence="10">
    <location>
        <begin position="143"/>
        <end position="229"/>
    </location>
</feature>
<evidence type="ECO:0000256" key="6">
    <source>
        <dbReference type="ARBA" id="ARBA00023235"/>
    </source>
</evidence>
<keyword evidence="12" id="KW-1185">Reference proteome</keyword>
<evidence type="ECO:0000256" key="7">
    <source>
        <dbReference type="PROSITE-ProRule" id="PRU00277"/>
    </source>
</evidence>
<dbReference type="HOGENOM" id="CLU_013615_0_1_7"/>
<evidence type="ECO:0000256" key="8">
    <source>
        <dbReference type="RuleBase" id="RU003915"/>
    </source>
</evidence>
<comment type="catalytic activity">
    <reaction evidence="1 7 8">
        <text>[protein]-peptidylproline (omega=180) = [protein]-peptidylproline (omega=0)</text>
        <dbReference type="Rhea" id="RHEA:16237"/>
        <dbReference type="Rhea" id="RHEA-COMP:10747"/>
        <dbReference type="Rhea" id="RHEA-COMP:10748"/>
        <dbReference type="ChEBI" id="CHEBI:83833"/>
        <dbReference type="ChEBI" id="CHEBI:83834"/>
        <dbReference type="EC" id="5.2.1.8"/>
    </reaction>
</comment>
<sequence>MLKLLPAVVGCLGLMVTSSVLGSTLNTQEEKASYTIGIQLGQQLLISKEDINLDAIKLGMKDMFSGTKPRLSNDEMRVAMVNYQKSKQVRELSMMKKFSNHNQKEGLAFLNANKTKPGVKTLASGLQYKVLKSGTGKVSPKSTDKVVTHYHGTLIDGTVFDSSYDRGEAVSFPVNAVIKGWTEALQKMKVGDKWQLVIPSALAYGEQGAPPSIGPDATLIFDVELLKIN</sequence>
<proteinExistence type="inferred from homology"/>
<dbReference type="PROSITE" id="PS50059">
    <property type="entry name" value="FKBP_PPIASE"/>
    <property type="match status" value="1"/>
</dbReference>
<gene>
    <name evidence="11" type="ORF">SMGD1_0417</name>
</gene>
<dbReference type="InterPro" id="IPR046357">
    <property type="entry name" value="PPIase_dom_sf"/>
</dbReference>
<dbReference type="GO" id="GO:0006457">
    <property type="term" value="P:protein folding"/>
    <property type="evidence" value="ECO:0007669"/>
    <property type="project" value="InterPro"/>
</dbReference>
<evidence type="ECO:0000256" key="9">
    <source>
        <dbReference type="SAM" id="SignalP"/>
    </source>
</evidence>
<organism evidence="11 12">
    <name type="scientific">Sulfurimonas gotlandica (strain DSM 19862 / JCM 16533 / GD1)</name>
    <dbReference type="NCBI Taxonomy" id="929558"/>
    <lineage>
        <taxon>Bacteria</taxon>
        <taxon>Pseudomonadati</taxon>
        <taxon>Campylobacterota</taxon>
        <taxon>Epsilonproteobacteria</taxon>
        <taxon>Campylobacterales</taxon>
        <taxon>Sulfurimonadaceae</taxon>
        <taxon>Sulfurimonas</taxon>
    </lineage>
</organism>
<evidence type="ECO:0000256" key="4">
    <source>
        <dbReference type="ARBA" id="ARBA00022729"/>
    </source>
</evidence>
<evidence type="ECO:0000256" key="2">
    <source>
        <dbReference type="ARBA" id="ARBA00006577"/>
    </source>
</evidence>
<dbReference type="EC" id="5.2.1.8" evidence="8"/>
<keyword evidence="3" id="KW-0963">Cytoplasm</keyword>
<dbReference type="SUPFAM" id="SSF54534">
    <property type="entry name" value="FKBP-like"/>
    <property type="match status" value="1"/>
</dbReference>
<dbReference type="InterPro" id="IPR000774">
    <property type="entry name" value="PPIase_FKBP_N"/>
</dbReference>
<dbReference type="RefSeq" id="WP_008340487.1">
    <property type="nucleotide sequence ID" value="NZ_AFRZ01000001.1"/>
</dbReference>
<feature type="chain" id="PRO_5003549628" description="Peptidyl-prolyl cis-trans isomerase" evidence="9">
    <location>
        <begin position="23"/>
        <end position="229"/>
    </location>
</feature>
<evidence type="ECO:0000256" key="5">
    <source>
        <dbReference type="ARBA" id="ARBA00023110"/>
    </source>
</evidence>
<dbReference type="AlphaFoldDB" id="H1FUT7"/>
<keyword evidence="5 7" id="KW-0697">Rotamase</keyword>
<evidence type="ECO:0000313" key="12">
    <source>
        <dbReference type="Proteomes" id="UP000006431"/>
    </source>
</evidence>
<protein>
    <recommendedName>
        <fullName evidence="8">Peptidyl-prolyl cis-trans isomerase</fullName>
        <ecNumber evidence="8">5.2.1.8</ecNumber>
    </recommendedName>
</protein>
<dbReference type="InterPro" id="IPR036944">
    <property type="entry name" value="PPIase_FKBP_N_sf"/>
</dbReference>
<evidence type="ECO:0000256" key="1">
    <source>
        <dbReference type="ARBA" id="ARBA00000971"/>
    </source>
</evidence>
<dbReference type="PANTHER" id="PTHR43811">
    <property type="entry name" value="FKBP-TYPE PEPTIDYL-PROLYL CIS-TRANS ISOMERASE FKPA"/>
    <property type="match status" value="1"/>
</dbReference>
<keyword evidence="4 9" id="KW-0732">Signal</keyword>
<evidence type="ECO:0000313" key="11">
    <source>
        <dbReference type="EMBL" id="EHP28944.1"/>
    </source>
</evidence>
<dbReference type="InterPro" id="IPR001179">
    <property type="entry name" value="PPIase_FKBP_dom"/>
</dbReference>
<dbReference type="Proteomes" id="UP000006431">
    <property type="component" value="Unassembled WGS sequence"/>
</dbReference>
<accession>H1FUT7</accession>
<dbReference type="GO" id="GO:0003755">
    <property type="term" value="F:peptidyl-prolyl cis-trans isomerase activity"/>
    <property type="evidence" value="ECO:0007669"/>
    <property type="project" value="UniProtKB-UniRule"/>
</dbReference>
<dbReference type="STRING" id="929558.SMGD1_0417"/>
<dbReference type="Pfam" id="PF01346">
    <property type="entry name" value="FKBP_N"/>
    <property type="match status" value="1"/>
</dbReference>
<dbReference type="PATRIC" id="fig|929558.5.peg.415"/>
<dbReference type="PANTHER" id="PTHR43811:SF19">
    <property type="entry name" value="39 KDA FK506-BINDING NUCLEAR PROTEIN"/>
    <property type="match status" value="1"/>
</dbReference>
<evidence type="ECO:0000256" key="3">
    <source>
        <dbReference type="ARBA" id="ARBA00022490"/>
    </source>
</evidence>
<dbReference type="EMBL" id="AFRZ01000001">
    <property type="protein sequence ID" value="EHP28944.1"/>
    <property type="molecule type" value="Genomic_DNA"/>
</dbReference>
<reference evidence="11 12" key="1">
    <citation type="journal article" date="2012" name="Proc. Natl. Acad. Sci. U.S.A.">
        <title>Genome and physiology of a model Epsilonproteobacterium responsible for sulfide detoxification in marine oxygen depletion zones.</title>
        <authorList>
            <person name="Grote J."/>
            <person name="Schott T."/>
            <person name="Bruckner C.G."/>
            <person name="Glockner F.O."/>
            <person name="Jost G."/>
            <person name="Teeling H."/>
            <person name="Labrenz M."/>
            <person name="Jurgens K."/>
        </authorList>
    </citation>
    <scope>NUCLEOTIDE SEQUENCE [LARGE SCALE GENOMIC DNA]</scope>
    <source>
        <strain evidence="11 12">GD1</strain>
    </source>
</reference>
<dbReference type="FunFam" id="3.10.50.40:FF:000045">
    <property type="entry name" value="Peptidyl-prolyl cis-trans isomerase"/>
    <property type="match status" value="1"/>
</dbReference>
<feature type="signal peptide" evidence="9">
    <location>
        <begin position="1"/>
        <end position="22"/>
    </location>
</feature>